<accession>A0A067M5C6</accession>
<dbReference type="PANTHER" id="PTHR46579">
    <property type="entry name" value="F5/8 TYPE C DOMAIN-CONTAINING PROTEIN-RELATED"/>
    <property type="match status" value="1"/>
</dbReference>
<dbReference type="HOGENOM" id="CLU_032165_0_1_1"/>
<dbReference type="InParanoid" id="A0A067M5C6"/>
<name>A0A067M5C6_BOTB1</name>
<evidence type="ECO:0000313" key="1">
    <source>
        <dbReference type="EMBL" id="KDQ10973.1"/>
    </source>
</evidence>
<reference evidence="2" key="1">
    <citation type="journal article" date="2014" name="Proc. Natl. Acad. Sci. U.S.A.">
        <title>Extensive sampling of basidiomycete genomes demonstrates inadequacy of the white-rot/brown-rot paradigm for wood decay fungi.</title>
        <authorList>
            <person name="Riley R."/>
            <person name="Salamov A.A."/>
            <person name="Brown D.W."/>
            <person name="Nagy L.G."/>
            <person name="Floudas D."/>
            <person name="Held B.W."/>
            <person name="Levasseur A."/>
            <person name="Lombard V."/>
            <person name="Morin E."/>
            <person name="Otillar R."/>
            <person name="Lindquist E.A."/>
            <person name="Sun H."/>
            <person name="LaButti K.M."/>
            <person name="Schmutz J."/>
            <person name="Jabbour D."/>
            <person name="Luo H."/>
            <person name="Baker S.E."/>
            <person name="Pisabarro A.G."/>
            <person name="Walton J.D."/>
            <person name="Blanchette R.A."/>
            <person name="Henrissat B."/>
            <person name="Martin F."/>
            <person name="Cullen D."/>
            <person name="Hibbett D.S."/>
            <person name="Grigoriev I.V."/>
        </authorList>
    </citation>
    <scope>NUCLEOTIDE SEQUENCE [LARGE SCALE GENOMIC DNA]</scope>
    <source>
        <strain evidence="2">FD-172 SS1</strain>
    </source>
</reference>
<evidence type="ECO:0000313" key="2">
    <source>
        <dbReference type="Proteomes" id="UP000027195"/>
    </source>
</evidence>
<gene>
    <name evidence="1" type="ORF">BOTBODRAFT_177668</name>
</gene>
<dbReference type="PANTHER" id="PTHR46579:SF1">
    <property type="entry name" value="F5_8 TYPE C DOMAIN-CONTAINING PROTEIN"/>
    <property type="match status" value="1"/>
</dbReference>
<proteinExistence type="predicted"/>
<dbReference type="AlphaFoldDB" id="A0A067M5C6"/>
<dbReference type="STRING" id="930990.A0A067M5C6"/>
<keyword evidence="2" id="KW-1185">Reference proteome</keyword>
<sequence length="341" mass="39830">MRYELTPKDVRSVRDGFAKWVERFEELYYHSEPARLPVCTINIHSLLHIADTIEQCGPVWAYWCFAVERFCGSLLRTIHSRRFPFASLDKRVKDLAQLDQLKKRYNLSTTLDLSPRQRLRDKGIHIGGYPEYIFLVKRTLQLDASQKLLRQRIRNHLQMTFEISLDLAASLIPDTLDMYGKMERWEGGNMMHASDVIPVGPNDRDMTWVKYVQLVDQLANHRNQPPFFKKQEFYGQIQKIVTFTVHPSPSFPNINALTHIVLAVIAPCHIVKSKKIKFPHYRKLCPFEVVDVHYIEALVGRVKRQGTSDWYIVEREGIFARIQLADHSELDMEASRGLRHS</sequence>
<dbReference type="Proteomes" id="UP000027195">
    <property type="component" value="Unassembled WGS sequence"/>
</dbReference>
<dbReference type="OrthoDB" id="6613063at2759"/>
<organism evidence="1 2">
    <name type="scientific">Botryobasidium botryosum (strain FD-172 SS1)</name>
    <dbReference type="NCBI Taxonomy" id="930990"/>
    <lineage>
        <taxon>Eukaryota</taxon>
        <taxon>Fungi</taxon>
        <taxon>Dikarya</taxon>
        <taxon>Basidiomycota</taxon>
        <taxon>Agaricomycotina</taxon>
        <taxon>Agaricomycetes</taxon>
        <taxon>Cantharellales</taxon>
        <taxon>Botryobasidiaceae</taxon>
        <taxon>Botryobasidium</taxon>
    </lineage>
</organism>
<dbReference type="EMBL" id="KL198062">
    <property type="protein sequence ID" value="KDQ10973.1"/>
    <property type="molecule type" value="Genomic_DNA"/>
</dbReference>
<protein>
    <submittedName>
        <fullName evidence="1">Uncharacterized protein</fullName>
    </submittedName>
</protein>